<dbReference type="PROSITE" id="PS00198">
    <property type="entry name" value="4FE4S_FER_1"/>
    <property type="match status" value="1"/>
</dbReference>
<keyword evidence="5" id="KW-0408">Iron</keyword>
<reference evidence="9" key="1">
    <citation type="submission" date="2016-10" db="EMBL/GenBank/DDBJ databases">
        <authorList>
            <person name="Varghese N."/>
            <person name="Submissions S."/>
        </authorList>
    </citation>
    <scope>NUCLEOTIDE SEQUENCE [LARGE SCALE GENOMIC DNA]</scope>
    <source>
        <strain evidence="9">DSM 16995</strain>
    </source>
</reference>
<dbReference type="PROSITE" id="PS51379">
    <property type="entry name" value="4FE4S_FER_2"/>
    <property type="match status" value="2"/>
</dbReference>
<gene>
    <name evidence="8" type="ORF">SAMN05660337_0351</name>
</gene>
<dbReference type="InterPro" id="IPR017896">
    <property type="entry name" value="4Fe4S_Fe-S-bd"/>
</dbReference>
<feature type="domain" description="4Fe-4S ferredoxin-type" evidence="7">
    <location>
        <begin position="84"/>
        <end position="113"/>
    </location>
</feature>
<proteinExistence type="predicted"/>
<dbReference type="PANTHER" id="PTHR43551:SF1">
    <property type="entry name" value="HETERODISULFIDE REDUCTASE"/>
    <property type="match status" value="1"/>
</dbReference>
<evidence type="ECO:0000256" key="5">
    <source>
        <dbReference type="ARBA" id="ARBA00023004"/>
    </source>
</evidence>
<dbReference type="EMBL" id="FNGA01000001">
    <property type="protein sequence ID" value="SDK40663.1"/>
    <property type="molecule type" value="Genomic_DNA"/>
</dbReference>
<dbReference type="Proteomes" id="UP000199053">
    <property type="component" value="Unassembled WGS sequence"/>
</dbReference>
<evidence type="ECO:0000256" key="2">
    <source>
        <dbReference type="ARBA" id="ARBA00022485"/>
    </source>
</evidence>
<dbReference type="NCBIfam" id="NF045796">
    <property type="entry name" value="DsrK"/>
    <property type="match status" value="1"/>
</dbReference>
<dbReference type="PANTHER" id="PTHR43551">
    <property type="entry name" value="FUMARATE REDUCTASE IRON-SULFUR SUBUNIT"/>
    <property type="match status" value="1"/>
</dbReference>
<evidence type="ECO:0000259" key="7">
    <source>
        <dbReference type="PROSITE" id="PS51379"/>
    </source>
</evidence>
<dbReference type="OrthoDB" id="9786127at2"/>
<dbReference type="RefSeq" id="WP_092157634.1">
    <property type="nucleotide sequence ID" value="NZ_FNGA01000001.1"/>
</dbReference>
<evidence type="ECO:0000256" key="6">
    <source>
        <dbReference type="ARBA" id="ARBA00023014"/>
    </source>
</evidence>
<feature type="domain" description="4Fe-4S ferredoxin-type" evidence="7">
    <location>
        <begin position="153"/>
        <end position="182"/>
    </location>
</feature>
<dbReference type="InterPro" id="IPR009051">
    <property type="entry name" value="Helical_ferredxn"/>
</dbReference>
<dbReference type="SUPFAM" id="SSF46548">
    <property type="entry name" value="alpha-helical ferredoxin"/>
    <property type="match status" value="1"/>
</dbReference>
<evidence type="ECO:0000313" key="8">
    <source>
        <dbReference type="EMBL" id="SDK40663.1"/>
    </source>
</evidence>
<dbReference type="AlphaFoldDB" id="A0A1G9BMM7"/>
<organism evidence="8 9">
    <name type="scientific">Maridesulfovibrio ferrireducens</name>
    <dbReference type="NCBI Taxonomy" id="246191"/>
    <lineage>
        <taxon>Bacteria</taxon>
        <taxon>Pseudomonadati</taxon>
        <taxon>Thermodesulfobacteriota</taxon>
        <taxon>Desulfovibrionia</taxon>
        <taxon>Desulfovibrionales</taxon>
        <taxon>Desulfovibrionaceae</taxon>
        <taxon>Maridesulfovibrio</taxon>
    </lineage>
</organism>
<keyword evidence="4" id="KW-0249">Electron transport</keyword>
<dbReference type="InterPro" id="IPR017900">
    <property type="entry name" value="4Fe4S_Fe_S_CS"/>
</dbReference>
<keyword evidence="6" id="KW-0411">Iron-sulfur</keyword>
<dbReference type="Gene3D" id="1.10.1060.10">
    <property type="entry name" value="Alpha-helical ferredoxin"/>
    <property type="match status" value="1"/>
</dbReference>
<keyword evidence="3" id="KW-0479">Metal-binding</keyword>
<keyword evidence="9" id="KW-1185">Reference proteome</keyword>
<keyword evidence="1" id="KW-0813">Transport</keyword>
<dbReference type="GO" id="GO:0046872">
    <property type="term" value="F:metal ion binding"/>
    <property type="evidence" value="ECO:0007669"/>
    <property type="project" value="UniProtKB-KW"/>
</dbReference>
<protein>
    <submittedName>
        <fullName evidence="8">Putative sulfite reductase-associated electron transfer protein DsrK</fullName>
    </submittedName>
</protein>
<dbReference type="STRING" id="246191.SAMN05660337_0351"/>
<dbReference type="Pfam" id="PF13183">
    <property type="entry name" value="Fer4_8"/>
    <property type="match status" value="1"/>
</dbReference>
<accession>A0A1G9BMM7</accession>
<evidence type="ECO:0000256" key="1">
    <source>
        <dbReference type="ARBA" id="ARBA00022448"/>
    </source>
</evidence>
<name>A0A1G9BMM7_9BACT</name>
<evidence type="ECO:0000256" key="4">
    <source>
        <dbReference type="ARBA" id="ARBA00022982"/>
    </source>
</evidence>
<sequence>MADLPKADELFKSINYTPPSTGWMDTPVDCSPGNWCYPAKADKLEYLGFPNPRQWSPADVDWKLPENWQDIVHQGFKERLDKYRSLKVFMDVCVRCGACADKCHFFIGSGDPKNMPVLRAELMRSVYRKDFTMAGKILTTLTGSRVMTEDVLKEWFIYFYQCTECRRCSLFCPYGIDTAEVTMMARELLHLCGVNINWIMEPVANCNRTGNHLGIQPHAFKDIVEFMVDDIEEITGKKLNVPINEKGHEVIFITPSGDVFADPGIYTFMGYLMLFDHIGLDYTLSTYASEGGNFGLFTSADMMKKLNGKMYAEAKRLGVKWILGGECGHMWRVINQYMDTMNGPANFLEVPKSPITGTVFHNAAQTKMVHIAEFTADLMKHNKLKLDPTRNDHIRATFHDSCNPARAMGLLDEPRYVLNNVVKNFHEMPEQTIREQTFCCAGGAGLNTDEIMEIRMRGGLPRGNALKSVQEEHDVNMMACICAIDRATLIPLADYWAPGVDICGVHELVGNALILDGEKERETDLRLNPLPKKEE</sequence>
<evidence type="ECO:0000256" key="3">
    <source>
        <dbReference type="ARBA" id="ARBA00022723"/>
    </source>
</evidence>
<dbReference type="GO" id="GO:0051539">
    <property type="term" value="F:4 iron, 4 sulfur cluster binding"/>
    <property type="evidence" value="ECO:0007669"/>
    <property type="project" value="UniProtKB-KW"/>
</dbReference>
<keyword evidence="2" id="KW-0004">4Fe-4S</keyword>
<evidence type="ECO:0000313" key="9">
    <source>
        <dbReference type="Proteomes" id="UP000199053"/>
    </source>
</evidence>